<sequence>MEFIGEGLKMLRCGVSWRIFLNDMYLLLEQIEEGILAMKNHLSGYWPRRMNYIRILLIMIWVQTPINIRIM</sequence>
<accession>A0A089HMK1</accession>
<reference evidence="1 2" key="1">
    <citation type="submission" date="2014-08" db="EMBL/GenBank/DDBJ databases">
        <title>Comparative genomics of the Paenibacillus odorifer group.</title>
        <authorList>
            <person name="den Bakker H.C."/>
            <person name="Tsai Y.-C."/>
            <person name="Martin N."/>
            <person name="Korlach J."/>
            <person name="Wiedmann M."/>
        </authorList>
    </citation>
    <scope>NUCLEOTIDE SEQUENCE [LARGE SCALE GENOMIC DNA]</scope>
    <source>
        <strain evidence="1 2">DSM 1735</strain>
    </source>
</reference>
<name>A0A089HMK1_PAEDU</name>
<protein>
    <submittedName>
        <fullName evidence="1">Uncharacterized protein</fullName>
    </submittedName>
</protein>
<dbReference type="Proteomes" id="UP000029409">
    <property type="component" value="Chromosome"/>
</dbReference>
<evidence type="ECO:0000313" key="2">
    <source>
        <dbReference type="Proteomes" id="UP000029409"/>
    </source>
</evidence>
<dbReference type="AlphaFoldDB" id="A0A089HMK1"/>
<evidence type="ECO:0000313" key="1">
    <source>
        <dbReference type="EMBL" id="AIQ12332.1"/>
    </source>
</evidence>
<dbReference type="KEGG" id="pdu:PDUR_10700"/>
<organism evidence="1 2">
    <name type="scientific">Paenibacillus durus</name>
    <name type="common">Paenibacillus azotofixans</name>
    <dbReference type="NCBI Taxonomy" id="44251"/>
    <lineage>
        <taxon>Bacteria</taxon>
        <taxon>Bacillati</taxon>
        <taxon>Bacillota</taxon>
        <taxon>Bacilli</taxon>
        <taxon>Bacillales</taxon>
        <taxon>Paenibacillaceae</taxon>
        <taxon>Paenibacillus</taxon>
    </lineage>
</organism>
<proteinExistence type="predicted"/>
<gene>
    <name evidence="1" type="ORF">PDUR_10700</name>
</gene>
<keyword evidence="2" id="KW-1185">Reference proteome</keyword>
<dbReference type="EMBL" id="CP009288">
    <property type="protein sequence ID" value="AIQ12332.1"/>
    <property type="molecule type" value="Genomic_DNA"/>
</dbReference>